<dbReference type="Gene3D" id="1.10.10.2830">
    <property type="match status" value="1"/>
</dbReference>
<evidence type="ECO:0000313" key="1">
    <source>
        <dbReference type="EMBL" id="MFD0621932.1"/>
    </source>
</evidence>
<reference evidence="2" key="1">
    <citation type="journal article" date="2014" name="Int. J. Syst. Evol. Microbiol.">
        <title>Complete genome of a new Firmicutes species belonging to the dominant human colonic microbiota ('Ruminococcus bicirculans') reveals two chromosomes and a selective capacity to utilize plant glucans.</title>
        <authorList>
            <consortium name="NISC Comparative Sequencing Program"/>
            <person name="Wegmann U."/>
            <person name="Louis P."/>
            <person name="Goesmann A."/>
            <person name="Henrissat B."/>
            <person name="Duncan S.H."/>
            <person name="Flint H.J."/>
        </authorList>
    </citation>
    <scope>NUCLEOTIDE SEQUENCE</scope>
    <source>
        <strain evidence="2">JCM 12607</strain>
    </source>
</reference>
<dbReference type="SUPFAM" id="SSF109709">
    <property type="entry name" value="KorB DNA-binding domain-like"/>
    <property type="match status" value="1"/>
</dbReference>
<comment type="caution">
    <text evidence="2">The sequence shown here is derived from an EMBL/GenBank/DDBJ whole genome shotgun (WGS) entry which is preliminary data.</text>
</comment>
<keyword evidence="3" id="KW-1185">Reference proteome</keyword>
<sequence length="152" mass="17100">MTWLSREDFINCLLSENLDREDSDMIECACGVQQLVKVCAQQSGEWGRAQAAATRLRKDRSWVTNPLALRSPEELQLKLSSVGISEGDNQSPARLLKDDPGLDTAGLLGRLASAKDALNEQREDQPRWLVAGQQVVRRQRTGTYLERLRVKH</sequence>
<dbReference type="EMBL" id="JBHTGL010000005">
    <property type="protein sequence ID" value="MFD0621932.1"/>
    <property type="molecule type" value="Genomic_DNA"/>
</dbReference>
<evidence type="ECO:0000313" key="3">
    <source>
        <dbReference type="Proteomes" id="UP001596915"/>
    </source>
</evidence>
<name>A0ABW2WRS3_9ACTN</name>
<gene>
    <name evidence="1" type="ORF">ACFQ2K_03060</name>
    <name evidence="2" type="ORF">ACFQ2K_06505</name>
</gene>
<evidence type="ECO:0000313" key="2">
    <source>
        <dbReference type="EMBL" id="MFD0622534.1"/>
    </source>
</evidence>
<protein>
    <submittedName>
        <fullName evidence="2">Uncharacterized protein</fullName>
    </submittedName>
</protein>
<organism evidence="2 3">
    <name type="scientific">Streptomyces sanglieri</name>
    <dbReference type="NCBI Taxonomy" id="193460"/>
    <lineage>
        <taxon>Bacteria</taxon>
        <taxon>Bacillati</taxon>
        <taxon>Actinomycetota</taxon>
        <taxon>Actinomycetes</taxon>
        <taxon>Kitasatosporales</taxon>
        <taxon>Streptomycetaceae</taxon>
        <taxon>Streptomyces</taxon>
    </lineage>
</organism>
<proteinExistence type="predicted"/>
<reference evidence="2" key="3">
    <citation type="submission" date="2024-09" db="EMBL/GenBank/DDBJ databases">
        <authorList>
            <person name="Sun Q."/>
            <person name="Mori K."/>
        </authorList>
    </citation>
    <scope>NUCLEOTIDE SEQUENCE</scope>
    <source>
        <strain evidence="2">JCM 12607</strain>
    </source>
</reference>
<reference evidence="3" key="2">
    <citation type="journal article" date="2019" name="Int. J. Syst. Evol. Microbiol.">
        <title>The Global Catalogue of Microorganisms (GCM) 10K type strain sequencing project: providing services to taxonomists for standard genome sequencing and annotation.</title>
        <authorList>
            <consortium name="The Broad Institute Genomics Platform"/>
            <consortium name="The Broad Institute Genome Sequencing Center for Infectious Disease"/>
            <person name="Wu L."/>
            <person name="Ma J."/>
        </authorList>
    </citation>
    <scope>NUCLEOTIDE SEQUENCE [LARGE SCALE GENOMIC DNA]</scope>
    <source>
        <strain evidence="3">JCM 12607</strain>
    </source>
</reference>
<accession>A0ABW2WRS3</accession>
<dbReference type="Proteomes" id="UP001596915">
    <property type="component" value="Unassembled WGS sequence"/>
</dbReference>
<dbReference type="EMBL" id="JBHTGL010000007">
    <property type="protein sequence ID" value="MFD0622534.1"/>
    <property type="molecule type" value="Genomic_DNA"/>
</dbReference>